<evidence type="ECO:0000313" key="3">
    <source>
        <dbReference type="EMBL" id="MBE1586962.1"/>
    </source>
</evidence>
<evidence type="ECO:0008006" key="5">
    <source>
        <dbReference type="Google" id="ProtNLM"/>
    </source>
</evidence>
<accession>A0ABR9M317</accession>
<comment type="caution">
    <text evidence="3">The sequence shown here is derived from an EMBL/GenBank/DDBJ whole genome shotgun (WGS) entry which is preliminary data.</text>
</comment>
<sequence>MATGAGATWATPVKRLAAWASSPASAAVTSPPAAVAGRPPQRGGQRRDDPLDRPVDGSEGERARKAGCKRQPRDFARAGASFETCRLAAARSGIDIVGAKFDQDNYRKDPVEWRR</sequence>
<feature type="chain" id="PRO_5046108797" description="Excalibur calcium-binding domain-containing protein" evidence="2">
    <location>
        <begin position="27"/>
        <end position="115"/>
    </location>
</feature>
<keyword evidence="2" id="KW-0732">Signal</keyword>
<dbReference type="Proteomes" id="UP000633509">
    <property type="component" value="Unassembled WGS sequence"/>
</dbReference>
<feature type="compositionally biased region" description="Basic and acidic residues" evidence="1">
    <location>
        <begin position="45"/>
        <end position="64"/>
    </location>
</feature>
<feature type="region of interest" description="Disordered" evidence="1">
    <location>
        <begin position="20"/>
        <end position="72"/>
    </location>
</feature>
<dbReference type="EMBL" id="JADBEK010000001">
    <property type="protein sequence ID" value="MBE1586962.1"/>
    <property type="molecule type" value="Genomic_DNA"/>
</dbReference>
<evidence type="ECO:0000256" key="1">
    <source>
        <dbReference type="SAM" id="MobiDB-lite"/>
    </source>
</evidence>
<protein>
    <recommendedName>
        <fullName evidence="5">Excalibur calcium-binding domain-containing protein</fullName>
    </recommendedName>
</protein>
<gene>
    <name evidence="3" type="ORF">H4W80_005220</name>
</gene>
<keyword evidence="4" id="KW-1185">Reference proteome</keyword>
<proteinExistence type="predicted"/>
<name>A0ABR9M317_9ACTN</name>
<reference evidence="3 4" key="1">
    <citation type="submission" date="2020-10" db="EMBL/GenBank/DDBJ databases">
        <title>Sequencing the genomes of 1000 actinobacteria strains.</title>
        <authorList>
            <person name="Klenk H.-P."/>
        </authorList>
    </citation>
    <scope>NUCLEOTIDE SEQUENCE [LARGE SCALE GENOMIC DNA]</scope>
    <source>
        <strain evidence="3 4">DSM 43173</strain>
    </source>
</reference>
<evidence type="ECO:0000256" key="2">
    <source>
        <dbReference type="SAM" id="SignalP"/>
    </source>
</evidence>
<feature type="compositionally biased region" description="Low complexity" evidence="1">
    <location>
        <begin position="20"/>
        <end position="43"/>
    </location>
</feature>
<feature type="signal peptide" evidence="2">
    <location>
        <begin position="1"/>
        <end position="26"/>
    </location>
</feature>
<dbReference type="RefSeq" id="WP_192787439.1">
    <property type="nucleotide sequence ID" value="NZ_JADBEK010000001.1"/>
</dbReference>
<evidence type="ECO:0000313" key="4">
    <source>
        <dbReference type="Proteomes" id="UP000633509"/>
    </source>
</evidence>
<organism evidence="3 4">
    <name type="scientific">Nonomuraea angiospora</name>
    <dbReference type="NCBI Taxonomy" id="46172"/>
    <lineage>
        <taxon>Bacteria</taxon>
        <taxon>Bacillati</taxon>
        <taxon>Actinomycetota</taxon>
        <taxon>Actinomycetes</taxon>
        <taxon>Streptosporangiales</taxon>
        <taxon>Streptosporangiaceae</taxon>
        <taxon>Nonomuraea</taxon>
    </lineage>
</organism>